<dbReference type="InterPro" id="IPR008920">
    <property type="entry name" value="TF_FadR/GntR_C"/>
</dbReference>
<evidence type="ECO:0000256" key="1">
    <source>
        <dbReference type="ARBA" id="ARBA00023015"/>
    </source>
</evidence>
<dbReference type="SMART" id="SM00345">
    <property type="entry name" value="HTH_GNTR"/>
    <property type="match status" value="1"/>
</dbReference>
<keyword evidence="3" id="KW-0804">Transcription</keyword>
<evidence type="ECO:0000259" key="4">
    <source>
        <dbReference type="PROSITE" id="PS50949"/>
    </source>
</evidence>
<accession>A0ABQ1RUY7</accession>
<comment type="caution">
    <text evidence="5">The sequence shown here is derived from an EMBL/GenBank/DDBJ whole genome shotgun (WGS) entry which is preliminary data.</text>
</comment>
<dbReference type="Gene3D" id="1.20.120.530">
    <property type="entry name" value="GntR ligand-binding domain-like"/>
    <property type="match status" value="1"/>
</dbReference>
<feature type="domain" description="HTH gntR-type" evidence="4">
    <location>
        <begin position="56"/>
        <end position="123"/>
    </location>
</feature>
<evidence type="ECO:0000256" key="2">
    <source>
        <dbReference type="ARBA" id="ARBA00023125"/>
    </source>
</evidence>
<dbReference type="InterPro" id="IPR011711">
    <property type="entry name" value="GntR_C"/>
</dbReference>
<dbReference type="PANTHER" id="PTHR43537:SF41">
    <property type="entry name" value="TRANSCRIPTIONAL REGULATORY PROTEIN"/>
    <property type="match status" value="1"/>
</dbReference>
<dbReference type="SUPFAM" id="SSF46785">
    <property type="entry name" value="Winged helix' DNA-binding domain"/>
    <property type="match status" value="1"/>
</dbReference>
<dbReference type="Pfam" id="PF00392">
    <property type="entry name" value="GntR"/>
    <property type="match status" value="1"/>
</dbReference>
<dbReference type="SMART" id="SM00895">
    <property type="entry name" value="FCD"/>
    <property type="match status" value="1"/>
</dbReference>
<keyword evidence="1" id="KW-0805">Transcription regulation</keyword>
<dbReference type="PANTHER" id="PTHR43537">
    <property type="entry name" value="TRANSCRIPTIONAL REGULATOR, GNTR FAMILY"/>
    <property type="match status" value="1"/>
</dbReference>
<dbReference type="Gene3D" id="1.10.10.10">
    <property type="entry name" value="Winged helix-like DNA-binding domain superfamily/Winged helix DNA-binding domain"/>
    <property type="match status" value="1"/>
</dbReference>
<dbReference type="InterPro" id="IPR036390">
    <property type="entry name" value="WH_DNA-bd_sf"/>
</dbReference>
<dbReference type="EMBL" id="BMEG01000006">
    <property type="protein sequence ID" value="GGD78929.1"/>
    <property type="molecule type" value="Genomic_DNA"/>
</dbReference>
<proteinExistence type="predicted"/>
<dbReference type="PROSITE" id="PS50949">
    <property type="entry name" value="HTH_GNTR"/>
    <property type="match status" value="1"/>
</dbReference>
<dbReference type="InterPro" id="IPR000524">
    <property type="entry name" value="Tscrpt_reg_HTH_GntR"/>
</dbReference>
<dbReference type="InterPro" id="IPR036388">
    <property type="entry name" value="WH-like_DNA-bd_sf"/>
</dbReference>
<evidence type="ECO:0000256" key="3">
    <source>
        <dbReference type="ARBA" id="ARBA00023163"/>
    </source>
</evidence>
<dbReference type="Proteomes" id="UP000597138">
    <property type="component" value="Unassembled WGS sequence"/>
</dbReference>
<sequence>MALDLVYRMQHRGTMFSVYNIRTTIMPPVVTKRRSKEAPVVSDVLSEASTRKIVRPTTVELVTTAVRQRILSGEYAPGEVLRQEALADELGVSRVPIREAITRLTAEGLLTSVPHKGAYVAELSVGEVKETFDIRLRLEPWIFAEAIPRITDAEIGKAERLVKEMDKADSGVWGQLNWRLHETLYVPAQKEITLQMLRVLHDRSDRYFRFQAVQVPVREQSHDEHMALIKACKARDTKLGAKLLEEHVKTASKQIMAVVESVMSR</sequence>
<name>A0ABQ1RUY7_9BURK</name>
<protein>
    <submittedName>
        <fullName evidence="5">GntR family transcriptional regulator</fullName>
    </submittedName>
</protein>
<evidence type="ECO:0000313" key="5">
    <source>
        <dbReference type="EMBL" id="GGD78929.1"/>
    </source>
</evidence>
<dbReference type="CDD" id="cd07377">
    <property type="entry name" value="WHTH_GntR"/>
    <property type="match status" value="1"/>
</dbReference>
<dbReference type="SUPFAM" id="SSF48008">
    <property type="entry name" value="GntR ligand-binding domain-like"/>
    <property type="match status" value="1"/>
</dbReference>
<gene>
    <name evidence="5" type="ORF">GCM10010985_36750</name>
</gene>
<evidence type="ECO:0000313" key="6">
    <source>
        <dbReference type="Proteomes" id="UP000597138"/>
    </source>
</evidence>
<reference evidence="6" key="1">
    <citation type="journal article" date="2019" name="Int. J. Syst. Evol. Microbiol.">
        <title>The Global Catalogue of Microorganisms (GCM) 10K type strain sequencing project: providing services to taxonomists for standard genome sequencing and annotation.</title>
        <authorList>
            <consortium name="The Broad Institute Genomics Platform"/>
            <consortium name="The Broad Institute Genome Sequencing Center for Infectious Disease"/>
            <person name="Wu L."/>
            <person name="Ma J."/>
        </authorList>
    </citation>
    <scope>NUCLEOTIDE SEQUENCE [LARGE SCALE GENOMIC DNA]</scope>
    <source>
        <strain evidence="6">CGMCC 1.11013</strain>
    </source>
</reference>
<dbReference type="PRINTS" id="PR00035">
    <property type="entry name" value="HTHGNTR"/>
</dbReference>
<dbReference type="Pfam" id="PF07729">
    <property type="entry name" value="FCD"/>
    <property type="match status" value="1"/>
</dbReference>
<keyword evidence="6" id="KW-1185">Reference proteome</keyword>
<organism evidence="5 6">
    <name type="scientific">Caballeronia grimmiae</name>
    <dbReference type="NCBI Taxonomy" id="1071679"/>
    <lineage>
        <taxon>Bacteria</taxon>
        <taxon>Pseudomonadati</taxon>
        <taxon>Pseudomonadota</taxon>
        <taxon>Betaproteobacteria</taxon>
        <taxon>Burkholderiales</taxon>
        <taxon>Burkholderiaceae</taxon>
        <taxon>Caballeronia</taxon>
    </lineage>
</organism>
<keyword evidence="2" id="KW-0238">DNA-binding</keyword>